<reference evidence="3 4" key="1">
    <citation type="journal article" date="2020" name="BMC Genomics">
        <title>Intraspecific diversification of the crop wild relative Brassica cretica Lam. using demographic model selection.</title>
        <authorList>
            <person name="Kioukis A."/>
            <person name="Michalopoulou V.A."/>
            <person name="Briers L."/>
            <person name="Pirintsos S."/>
            <person name="Studholme D.J."/>
            <person name="Pavlidis P."/>
            <person name="Sarris P.F."/>
        </authorList>
    </citation>
    <scope>NUCLEOTIDE SEQUENCE [LARGE SCALE GENOMIC DNA]</scope>
    <source>
        <strain evidence="4">cv. PFS-1207/04</strain>
    </source>
</reference>
<dbReference type="InterPro" id="IPR012337">
    <property type="entry name" value="RNaseH-like_sf"/>
</dbReference>
<accession>A0ABQ7B493</accession>
<dbReference type="CDD" id="cd06222">
    <property type="entry name" value="RNase_H_like"/>
    <property type="match status" value="1"/>
</dbReference>
<feature type="domain" description="RNase H type-1" evidence="2">
    <location>
        <begin position="40"/>
        <end position="165"/>
    </location>
</feature>
<protein>
    <recommendedName>
        <fullName evidence="2">RNase H type-1 domain-containing protein</fullName>
    </recommendedName>
</protein>
<name>A0ABQ7B493_BRACR</name>
<keyword evidence="4" id="KW-1185">Reference proteome</keyword>
<gene>
    <name evidence="3" type="ORF">DY000_02063835</name>
</gene>
<proteinExistence type="predicted"/>
<dbReference type="Proteomes" id="UP000266723">
    <property type="component" value="Unassembled WGS sequence"/>
</dbReference>
<dbReference type="InterPro" id="IPR044730">
    <property type="entry name" value="RNase_H-like_dom_plant"/>
</dbReference>
<dbReference type="InterPro" id="IPR002156">
    <property type="entry name" value="RNaseH_domain"/>
</dbReference>
<dbReference type="EMBL" id="QGKV02001556">
    <property type="protein sequence ID" value="KAF3521021.1"/>
    <property type="molecule type" value="Genomic_DNA"/>
</dbReference>
<dbReference type="InterPro" id="IPR036397">
    <property type="entry name" value="RNaseH_sf"/>
</dbReference>
<dbReference type="Gene3D" id="3.30.420.10">
    <property type="entry name" value="Ribonuclease H-like superfamily/Ribonuclease H"/>
    <property type="match status" value="1"/>
</dbReference>
<dbReference type="PANTHER" id="PTHR47074:SF49">
    <property type="entry name" value="POLYNUCLEOTIDYL TRANSFERASE, RIBONUCLEASE H-LIKE SUPERFAMILY PROTEIN"/>
    <property type="match status" value="1"/>
</dbReference>
<dbReference type="Pfam" id="PF13456">
    <property type="entry name" value="RVT_3"/>
    <property type="match status" value="1"/>
</dbReference>
<dbReference type="InterPro" id="IPR052929">
    <property type="entry name" value="RNase_H-like_EbsB-rel"/>
</dbReference>
<dbReference type="PANTHER" id="PTHR47074">
    <property type="entry name" value="BNAC02G40300D PROTEIN"/>
    <property type="match status" value="1"/>
</dbReference>
<evidence type="ECO:0000259" key="2">
    <source>
        <dbReference type="Pfam" id="PF13456"/>
    </source>
</evidence>
<evidence type="ECO:0000256" key="1">
    <source>
        <dbReference type="SAM" id="MobiDB-lite"/>
    </source>
</evidence>
<evidence type="ECO:0000313" key="4">
    <source>
        <dbReference type="Proteomes" id="UP000266723"/>
    </source>
</evidence>
<evidence type="ECO:0000313" key="3">
    <source>
        <dbReference type="EMBL" id="KAF3521021.1"/>
    </source>
</evidence>
<sequence>MGERPAPSYQHKPPSLRPPHQHLHRSREDSPLNNQEIYCNTDAAWISTSRTAGLAWIFSDRNQMELDRGSKVQTTVTSPCMGEALAIREALLHAASQNYSTFCIRSDSQVLVQAISSLRHTTELYGVLSDIDAISFSASSPFDCCCLFFTPRANNGLVDRLAKACLSSHIALG</sequence>
<comment type="caution">
    <text evidence="3">The sequence shown here is derived from an EMBL/GenBank/DDBJ whole genome shotgun (WGS) entry which is preliminary data.</text>
</comment>
<dbReference type="SUPFAM" id="SSF53098">
    <property type="entry name" value="Ribonuclease H-like"/>
    <property type="match status" value="1"/>
</dbReference>
<organism evidence="3 4">
    <name type="scientific">Brassica cretica</name>
    <name type="common">Mustard</name>
    <dbReference type="NCBI Taxonomy" id="69181"/>
    <lineage>
        <taxon>Eukaryota</taxon>
        <taxon>Viridiplantae</taxon>
        <taxon>Streptophyta</taxon>
        <taxon>Embryophyta</taxon>
        <taxon>Tracheophyta</taxon>
        <taxon>Spermatophyta</taxon>
        <taxon>Magnoliopsida</taxon>
        <taxon>eudicotyledons</taxon>
        <taxon>Gunneridae</taxon>
        <taxon>Pentapetalae</taxon>
        <taxon>rosids</taxon>
        <taxon>malvids</taxon>
        <taxon>Brassicales</taxon>
        <taxon>Brassicaceae</taxon>
        <taxon>Brassiceae</taxon>
        <taxon>Brassica</taxon>
    </lineage>
</organism>
<feature type="region of interest" description="Disordered" evidence="1">
    <location>
        <begin position="1"/>
        <end position="31"/>
    </location>
</feature>